<dbReference type="PANTHER" id="PTHR42953:SF3">
    <property type="entry name" value="HIGH-AFFINITY ZINC UPTAKE SYSTEM PROTEIN ZNUA"/>
    <property type="match status" value="1"/>
</dbReference>
<dbReference type="Proteomes" id="UP001199296">
    <property type="component" value="Unassembled WGS sequence"/>
</dbReference>
<sequence>MKKIILFLFIFSMAVLPLFNTVQAAEADVHISIYPIFEIAERVGGERLNINQLTPDGVEVHGFEPSPRVLAQLENSDLFIYIGQQLQGWTDNAAANLREEGIRVIDLTEHVDLIEYDGHHHDHHHDDHHHEHEEDGHHPDDHHHEHEEDGHHHEHEEDGHHHDDHHHEHEEDVHHHDHAHGEYDNHIWLDFNNMILITELMIEEFSQLDPAGEEIYRANGDEVIAELKALDEAYKEGLQDLEHDTIIVSHAAFGYLAENYGLRQVAVTGLDPHSEPSSQTIRELIDLSQQTGLDYIFLEVLASPRAVNVIAEEAGLEILTLNPAAGLREEDLENEENYFTIMYSNLENLKKALK</sequence>
<evidence type="ECO:0000256" key="5">
    <source>
        <dbReference type="SAM" id="SignalP"/>
    </source>
</evidence>
<name>A0AAW4X0K9_9FIRM</name>
<dbReference type="Pfam" id="PF01297">
    <property type="entry name" value="ZnuA"/>
    <property type="match status" value="1"/>
</dbReference>
<keyword evidence="3 5" id="KW-0732">Signal</keyword>
<comment type="similarity">
    <text evidence="1">Belongs to the bacterial solute-binding protein 9 family.</text>
</comment>
<dbReference type="Gene3D" id="3.40.50.1980">
    <property type="entry name" value="Nitrogenase molybdenum iron protein domain"/>
    <property type="match status" value="3"/>
</dbReference>
<dbReference type="PANTHER" id="PTHR42953">
    <property type="entry name" value="HIGH-AFFINITY ZINC UPTAKE SYSTEM PROTEIN ZNUA-RELATED"/>
    <property type="match status" value="1"/>
</dbReference>
<accession>A0AAW4X0K9</accession>
<dbReference type="InterPro" id="IPR006127">
    <property type="entry name" value="ZnuA-like"/>
</dbReference>
<feature type="signal peptide" evidence="5">
    <location>
        <begin position="1"/>
        <end position="24"/>
    </location>
</feature>
<reference evidence="6 7" key="1">
    <citation type="submission" date="2021-10" db="EMBL/GenBank/DDBJ databases">
        <authorList>
            <person name="Grouzdev D.S."/>
            <person name="Pantiukh K.S."/>
            <person name="Krutkina M.S."/>
        </authorList>
    </citation>
    <scope>NUCLEOTIDE SEQUENCE [LARGE SCALE GENOMIC DNA]</scope>
    <source>
        <strain evidence="6 7">Z-7514</strain>
    </source>
</reference>
<dbReference type="RefSeq" id="WP_229345986.1">
    <property type="nucleotide sequence ID" value="NZ_JAJFAT010000010.1"/>
</dbReference>
<organism evidence="6 7">
    <name type="scientific">Halanaerobium polyolivorans</name>
    <dbReference type="NCBI Taxonomy" id="2886943"/>
    <lineage>
        <taxon>Bacteria</taxon>
        <taxon>Bacillati</taxon>
        <taxon>Bacillota</taxon>
        <taxon>Clostridia</taxon>
        <taxon>Halanaerobiales</taxon>
        <taxon>Halanaerobiaceae</taxon>
        <taxon>Halanaerobium</taxon>
    </lineage>
</organism>
<keyword evidence="7" id="KW-1185">Reference proteome</keyword>
<evidence type="ECO:0000256" key="3">
    <source>
        <dbReference type="ARBA" id="ARBA00022729"/>
    </source>
</evidence>
<protein>
    <submittedName>
        <fullName evidence="6">Zinc ABC transporter substrate-binding protein</fullName>
    </submittedName>
</protein>
<keyword evidence="2" id="KW-0813">Transport</keyword>
<evidence type="ECO:0000256" key="2">
    <source>
        <dbReference type="ARBA" id="ARBA00022448"/>
    </source>
</evidence>
<dbReference type="GO" id="GO:0030001">
    <property type="term" value="P:metal ion transport"/>
    <property type="evidence" value="ECO:0007669"/>
    <property type="project" value="InterPro"/>
</dbReference>
<feature type="chain" id="PRO_5043644155" evidence="5">
    <location>
        <begin position="25"/>
        <end position="354"/>
    </location>
</feature>
<feature type="region of interest" description="Disordered" evidence="4">
    <location>
        <begin position="119"/>
        <end position="178"/>
    </location>
</feature>
<evidence type="ECO:0000256" key="4">
    <source>
        <dbReference type="SAM" id="MobiDB-lite"/>
    </source>
</evidence>
<dbReference type="SUPFAM" id="SSF53807">
    <property type="entry name" value="Helical backbone' metal receptor"/>
    <property type="match status" value="1"/>
</dbReference>
<gene>
    <name evidence="6" type="ORF">LJ207_08375</name>
</gene>
<dbReference type="InterPro" id="IPR050492">
    <property type="entry name" value="Bact_metal-bind_prot9"/>
</dbReference>
<comment type="caution">
    <text evidence="6">The sequence shown here is derived from an EMBL/GenBank/DDBJ whole genome shotgun (WGS) entry which is preliminary data.</text>
</comment>
<evidence type="ECO:0000313" key="7">
    <source>
        <dbReference type="Proteomes" id="UP001199296"/>
    </source>
</evidence>
<evidence type="ECO:0000313" key="6">
    <source>
        <dbReference type="EMBL" id="MCC3145337.1"/>
    </source>
</evidence>
<dbReference type="EMBL" id="JAJFAT010000010">
    <property type="protein sequence ID" value="MCC3145337.1"/>
    <property type="molecule type" value="Genomic_DNA"/>
</dbReference>
<dbReference type="GO" id="GO:0046872">
    <property type="term" value="F:metal ion binding"/>
    <property type="evidence" value="ECO:0007669"/>
    <property type="project" value="InterPro"/>
</dbReference>
<dbReference type="AlphaFoldDB" id="A0AAW4X0K9"/>
<evidence type="ECO:0000256" key="1">
    <source>
        <dbReference type="ARBA" id="ARBA00011028"/>
    </source>
</evidence>
<proteinExistence type="inferred from homology"/>